<reference evidence="1 2" key="1">
    <citation type="submission" date="2017-12" db="EMBL/GenBank/DDBJ databases">
        <title>Comparative genomics of Botrytis spp.</title>
        <authorList>
            <person name="Valero-Jimenez C.A."/>
            <person name="Tapia P."/>
            <person name="Veloso J."/>
            <person name="Silva-Moreno E."/>
            <person name="Staats M."/>
            <person name="Valdes J.H."/>
            <person name="Van Kan J.A.L."/>
        </authorList>
    </citation>
    <scope>NUCLEOTIDE SEQUENCE [LARGE SCALE GENOMIC DNA]</scope>
    <source>
        <strain evidence="1 2">MUCL435</strain>
    </source>
</reference>
<name>A0A4S8R643_9HELO</name>
<dbReference type="Proteomes" id="UP000308671">
    <property type="component" value="Unassembled WGS sequence"/>
</dbReference>
<sequence>MRAYAYIQYNFARFKREHTDKSQMVYQHQAQCTSIHTEQWPLYSIAHFIPIRERFLDAWLPDTSENRSPARAGPNHNAIPFEAEVELGRYTQWNLPQRGTGIGETFSIDEVDAFSLPSSNGRTDDLENQCLEFVTVFAMTVPSSYTIT</sequence>
<dbReference type="EMBL" id="PQXL01000050">
    <property type="protein sequence ID" value="THV53437.1"/>
    <property type="molecule type" value="Genomic_DNA"/>
</dbReference>
<evidence type="ECO:0000313" key="1">
    <source>
        <dbReference type="EMBL" id="THV53437.1"/>
    </source>
</evidence>
<gene>
    <name evidence="1" type="ORF">BGAL_0050g00040</name>
</gene>
<accession>A0A4S8R643</accession>
<protein>
    <submittedName>
        <fullName evidence="1">Uncharacterized protein</fullName>
    </submittedName>
</protein>
<comment type="caution">
    <text evidence="1">The sequence shown here is derived from an EMBL/GenBank/DDBJ whole genome shotgun (WGS) entry which is preliminary data.</text>
</comment>
<organism evidence="1 2">
    <name type="scientific">Botrytis galanthina</name>
    <dbReference type="NCBI Taxonomy" id="278940"/>
    <lineage>
        <taxon>Eukaryota</taxon>
        <taxon>Fungi</taxon>
        <taxon>Dikarya</taxon>
        <taxon>Ascomycota</taxon>
        <taxon>Pezizomycotina</taxon>
        <taxon>Leotiomycetes</taxon>
        <taxon>Helotiales</taxon>
        <taxon>Sclerotiniaceae</taxon>
        <taxon>Botrytis</taxon>
    </lineage>
</organism>
<keyword evidence="2" id="KW-1185">Reference proteome</keyword>
<proteinExistence type="predicted"/>
<evidence type="ECO:0000313" key="2">
    <source>
        <dbReference type="Proteomes" id="UP000308671"/>
    </source>
</evidence>
<dbReference type="AlphaFoldDB" id="A0A4S8R643"/>